<evidence type="ECO:0000259" key="1">
    <source>
        <dbReference type="Pfam" id="PF08473"/>
    </source>
</evidence>
<protein>
    <recommendedName>
        <fullName evidence="1">Voltage-dependent calcium channel alpha-2/delta subunit conserved region domain-containing protein</fullName>
    </recommendedName>
</protein>
<dbReference type="InterPro" id="IPR013680">
    <property type="entry name" value="VDCC_a2/dsu"/>
</dbReference>
<reference evidence="2" key="1">
    <citation type="submission" date="2025-08" db="UniProtKB">
        <authorList>
            <consortium name="Ensembl"/>
        </authorList>
    </citation>
    <scope>IDENTIFICATION</scope>
</reference>
<keyword evidence="3" id="KW-1185">Reference proteome</keyword>
<dbReference type="AlphaFoldDB" id="A0A3Q4IDN6"/>
<dbReference type="Bgee" id="ENSNBRG00000022414">
    <property type="expression patterns" value="Expressed in camera-type eye and 3 other cell types or tissues"/>
</dbReference>
<organism evidence="2 3">
    <name type="scientific">Neolamprologus brichardi</name>
    <name type="common">Fairy cichlid</name>
    <name type="synonym">Lamprologus brichardi</name>
    <dbReference type="NCBI Taxonomy" id="32507"/>
    <lineage>
        <taxon>Eukaryota</taxon>
        <taxon>Metazoa</taxon>
        <taxon>Chordata</taxon>
        <taxon>Craniata</taxon>
        <taxon>Vertebrata</taxon>
        <taxon>Euteleostomi</taxon>
        <taxon>Actinopterygii</taxon>
        <taxon>Neopterygii</taxon>
        <taxon>Teleostei</taxon>
        <taxon>Neoteleostei</taxon>
        <taxon>Acanthomorphata</taxon>
        <taxon>Ovalentaria</taxon>
        <taxon>Cichlomorphae</taxon>
        <taxon>Cichliformes</taxon>
        <taxon>Cichlidae</taxon>
        <taxon>African cichlids</taxon>
        <taxon>Pseudocrenilabrinae</taxon>
        <taxon>Lamprologini</taxon>
        <taxon>Neolamprologus</taxon>
    </lineage>
</organism>
<dbReference type="GeneTree" id="ENSGT00940000179104"/>
<dbReference type="OMA" id="MFSQPVK"/>
<name>A0A3Q4IDN6_NEOBR</name>
<sequence length="101" mass="11043">MFSQPVKYNEPVLVEALQRQHGNLNLPACLCCCAPADLLASCRLSQIGRFFGEVDGSIMASLLKMGMFKKVSLFDYQAMCKTGHHHASSARPLLSVSLVTI</sequence>
<evidence type="ECO:0000313" key="3">
    <source>
        <dbReference type="Proteomes" id="UP000261580"/>
    </source>
</evidence>
<feature type="domain" description="Voltage-dependent calcium channel alpha-2/delta subunit conserved region" evidence="1">
    <location>
        <begin position="44"/>
        <end position="90"/>
    </location>
</feature>
<accession>A0A3Q4IDN6</accession>
<evidence type="ECO:0000313" key="2">
    <source>
        <dbReference type="Ensembl" id="ENSNBRP00000029427.1"/>
    </source>
</evidence>
<dbReference type="Pfam" id="PF08473">
    <property type="entry name" value="VGCC_alpha2"/>
    <property type="match status" value="1"/>
</dbReference>
<dbReference type="Ensembl" id="ENSNBRT00000030184.1">
    <property type="protein sequence ID" value="ENSNBRP00000029427.1"/>
    <property type="gene ID" value="ENSNBRG00000022414.1"/>
</dbReference>
<reference evidence="2" key="2">
    <citation type="submission" date="2025-09" db="UniProtKB">
        <authorList>
            <consortium name="Ensembl"/>
        </authorList>
    </citation>
    <scope>IDENTIFICATION</scope>
</reference>
<dbReference type="Proteomes" id="UP000261580">
    <property type="component" value="Unassembled WGS sequence"/>
</dbReference>
<proteinExistence type="predicted"/>
<dbReference type="STRING" id="32507.ENSNBRP00000029427"/>